<dbReference type="InterPro" id="IPR051908">
    <property type="entry name" value="Ribosomal_N-acetyltransferase"/>
</dbReference>
<dbReference type="EMBL" id="JBHMBL010000001">
    <property type="protein sequence ID" value="MFB9641177.1"/>
    <property type="molecule type" value="Genomic_DNA"/>
</dbReference>
<reference evidence="2 3" key="1">
    <citation type="submission" date="2024-09" db="EMBL/GenBank/DDBJ databases">
        <authorList>
            <person name="Sun Q."/>
            <person name="Mori K."/>
        </authorList>
    </citation>
    <scope>NUCLEOTIDE SEQUENCE [LARGE SCALE GENOMIC DNA]</scope>
    <source>
        <strain evidence="2 3">JCM 14321</strain>
    </source>
</reference>
<dbReference type="SUPFAM" id="SSF55729">
    <property type="entry name" value="Acyl-CoA N-acyltransferases (Nat)"/>
    <property type="match status" value="1"/>
</dbReference>
<sequence>MAASGACDMLSGALVTLAPVREGELDAFCAAHVDIRTRGAYFPLGVVSESVLRARFAKNGFWEREEGTLLIHDRGGRIVGHIEFFTPVNYWDAFELSYQLYGDAHAGHGYTTEAVQLLVDYLFASKKQHRIQLVIVPENAASRRVAEKCGFAYEGRLRGAFFNGGTNHDVDLFGLVRSDPRPWHPLES</sequence>
<dbReference type="Proteomes" id="UP001589667">
    <property type="component" value="Unassembled WGS sequence"/>
</dbReference>
<keyword evidence="2" id="KW-0808">Transferase</keyword>
<evidence type="ECO:0000313" key="3">
    <source>
        <dbReference type="Proteomes" id="UP001589667"/>
    </source>
</evidence>
<keyword evidence="2" id="KW-0012">Acyltransferase</keyword>
<keyword evidence="3" id="KW-1185">Reference proteome</keyword>
<dbReference type="RefSeq" id="WP_157425573.1">
    <property type="nucleotide sequence ID" value="NZ_BAAANI010000008.1"/>
</dbReference>
<feature type="domain" description="N-acetyltransferase" evidence="1">
    <location>
        <begin position="15"/>
        <end position="182"/>
    </location>
</feature>
<dbReference type="PROSITE" id="PS51186">
    <property type="entry name" value="GNAT"/>
    <property type="match status" value="1"/>
</dbReference>
<dbReference type="InterPro" id="IPR000182">
    <property type="entry name" value="GNAT_dom"/>
</dbReference>
<dbReference type="GO" id="GO:0016746">
    <property type="term" value="F:acyltransferase activity"/>
    <property type="evidence" value="ECO:0007669"/>
    <property type="project" value="UniProtKB-KW"/>
</dbReference>
<organism evidence="2 3">
    <name type="scientific">Agromyces lapidis</name>
    <dbReference type="NCBI Taxonomy" id="279574"/>
    <lineage>
        <taxon>Bacteria</taxon>
        <taxon>Bacillati</taxon>
        <taxon>Actinomycetota</taxon>
        <taxon>Actinomycetes</taxon>
        <taxon>Micrococcales</taxon>
        <taxon>Microbacteriaceae</taxon>
        <taxon>Agromyces</taxon>
    </lineage>
</organism>
<evidence type="ECO:0000259" key="1">
    <source>
        <dbReference type="PROSITE" id="PS51186"/>
    </source>
</evidence>
<dbReference type="PANTHER" id="PTHR43441:SF2">
    <property type="entry name" value="FAMILY ACETYLTRANSFERASE, PUTATIVE (AFU_ORTHOLOGUE AFUA_7G00850)-RELATED"/>
    <property type="match status" value="1"/>
</dbReference>
<proteinExistence type="predicted"/>
<evidence type="ECO:0000313" key="2">
    <source>
        <dbReference type="EMBL" id="MFB9641177.1"/>
    </source>
</evidence>
<protein>
    <submittedName>
        <fullName evidence="2">GNAT family N-acetyltransferase</fullName>
        <ecNumber evidence="2">2.3.-.-</ecNumber>
    </submittedName>
</protein>
<comment type="caution">
    <text evidence="2">The sequence shown here is derived from an EMBL/GenBank/DDBJ whole genome shotgun (WGS) entry which is preliminary data.</text>
</comment>
<dbReference type="Pfam" id="PF13302">
    <property type="entry name" value="Acetyltransf_3"/>
    <property type="match status" value="1"/>
</dbReference>
<accession>A0ABV5SLX9</accession>
<name>A0ABV5SLX9_9MICO</name>
<dbReference type="Gene3D" id="3.40.630.30">
    <property type="match status" value="1"/>
</dbReference>
<gene>
    <name evidence="2" type="ORF">ACFFQV_02635</name>
</gene>
<dbReference type="PANTHER" id="PTHR43441">
    <property type="entry name" value="RIBOSOMAL-PROTEIN-SERINE ACETYLTRANSFERASE"/>
    <property type="match status" value="1"/>
</dbReference>
<dbReference type="InterPro" id="IPR016181">
    <property type="entry name" value="Acyl_CoA_acyltransferase"/>
</dbReference>
<dbReference type="EC" id="2.3.-.-" evidence="2"/>